<accession>A0ABT9I9R8</accession>
<organism evidence="1 2">
    <name type="scientific">Blastococcus carthaginiensis</name>
    <dbReference type="NCBI Taxonomy" id="3050034"/>
    <lineage>
        <taxon>Bacteria</taxon>
        <taxon>Bacillati</taxon>
        <taxon>Actinomycetota</taxon>
        <taxon>Actinomycetes</taxon>
        <taxon>Geodermatophilales</taxon>
        <taxon>Geodermatophilaceae</taxon>
        <taxon>Blastococcus</taxon>
    </lineage>
</organism>
<dbReference type="Proteomes" id="UP001233673">
    <property type="component" value="Unassembled WGS sequence"/>
</dbReference>
<evidence type="ECO:0000313" key="1">
    <source>
        <dbReference type="EMBL" id="MDP5181914.1"/>
    </source>
</evidence>
<dbReference type="EMBL" id="JASNFN010000003">
    <property type="protein sequence ID" value="MDP5181914.1"/>
    <property type="molecule type" value="Genomic_DNA"/>
</dbReference>
<protein>
    <submittedName>
        <fullName evidence="1">Uncharacterized protein</fullName>
    </submittedName>
</protein>
<sequence>MPGPATAERVPDAVIADALRDAGRRTVEARGQSVELVRVPG</sequence>
<proteinExistence type="predicted"/>
<comment type="caution">
    <text evidence="1">The sequence shown here is derived from an EMBL/GenBank/DDBJ whole genome shotgun (WGS) entry which is preliminary data.</text>
</comment>
<name>A0ABT9I9R8_9ACTN</name>
<dbReference type="RefSeq" id="WP_305998622.1">
    <property type="nucleotide sequence ID" value="NZ_JASNFN010000003.1"/>
</dbReference>
<evidence type="ECO:0000313" key="2">
    <source>
        <dbReference type="Proteomes" id="UP001233673"/>
    </source>
</evidence>
<gene>
    <name evidence="1" type="ORF">QOZ88_04635</name>
</gene>
<keyword evidence="2" id="KW-1185">Reference proteome</keyword>
<reference evidence="2" key="1">
    <citation type="submission" date="2023-05" db="EMBL/GenBank/DDBJ databases">
        <title>Draft genome of Pseudofrankia sp. BMG5.37.</title>
        <authorList>
            <person name="Gtari M."/>
            <person name="Ghodhbane F."/>
            <person name="Sbissi I."/>
        </authorList>
    </citation>
    <scope>NUCLEOTIDE SEQUENCE [LARGE SCALE GENOMIC DNA]</scope>
    <source>
        <strain evidence="2">BMG 814</strain>
    </source>
</reference>